<reference evidence="1 2" key="1">
    <citation type="submission" date="2019-03" db="EMBL/GenBank/DDBJ databases">
        <title>Genomic Encyclopedia of Type Strains, Phase III (KMG-III): the genomes of soil and plant-associated and newly described type strains.</title>
        <authorList>
            <person name="Whitman W."/>
        </authorList>
    </citation>
    <scope>NUCLEOTIDE SEQUENCE [LARGE SCALE GENOMIC DNA]</scope>
    <source>
        <strain evidence="1 2">CGMCC 1.12801</strain>
    </source>
</reference>
<evidence type="ECO:0000313" key="1">
    <source>
        <dbReference type="EMBL" id="TDS11097.1"/>
    </source>
</evidence>
<protein>
    <submittedName>
        <fullName evidence="1">Uncharacterized protein</fullName>
    </submittedName>
</protein>
<dbReference type="EMBL" id="SNZV01000008">
    <property type="protein sequence ID" value="TDS11097.1"/>
    <property type="molecule type" value="Genomic_DNA"/>
</dbReference>
<gene>
    <name evidence="1" type="ORF">B0I21_108157</name>
</gene>
<sequence>MKLNNSAVKNKSIVLVIPLHFELYKDLILSLQKAGLDVIFLFITDKPFKYRDFAEHFKSFVYKNFLGQKNFKKQLIFHHENENLISQLDKIEQRVDYALIIRSDLLSVDTLMHIKSKVDKMIAYQWDGLNRFPSVFDRISIFDKFYVFDHNDYQNYSPAYDNLLLTTNFYLEVPKTENVVVRPKSICFVGSYLENRMPYIQELTDFLKQENFEIDIKLLCSQDKVAEMYEDSGIEFISNPLTYSEMLRHVQRYEVILDFDNSVIHQGLSFRIFEALFYNKKIITNNALVKKYDFYHPNNVFIWESENLHRLGLFLNEPMVNIDLKIIEKYSFNNWIKKILA</sequence>
<evidence type="ECO:0000313" key="2">
    <source>
        <dbReference type="Proteomes" id="UP000294752"/>
    </source>
</evidence>
<accession>A0A4R7CSV6</accession>
<comment type="caution">
    <text evidence="1">The sequence shown here is derived from an EMBL/GenBank/DDBJ whole genome shotgun (WGS) entry which is preliminary data.</text>
</comment>
<dbReference type="Proteomes" id="UP000294752">
    <property type="component" value="Unassembled WGS sequence"/>
</dbReference>
<organism evidence="1 2">
    <name type="scientific">Sphingobacterium paludis</name>
    <dbReference type="NCBI Taxonomy" id="1476465"/>
    <lineage>
        <taxon>Bacteria</taxon>
        <taxon>Pseudomonadati</taxon>
        <taxon>Bacteroidota</taxon>
        <taxon>Sphingobacteriia</taxon>
        <taxon>Sphingobacteriales</taxon>
        <taxon>Sphingobacteriaceae</taxon>
        <taxon>Sphingobacterium</taxon>
    </lineage>
</organism>
<name>A0A4R7CSV6_9SPHI</name>
<keyword evidence="2" id="KW-1185">Reference proteome</keyword>
<proteinExistence type="predicted"/>
<dbReference type="AlphaFoldDB" id="A0A4R7CSV6"/>